<dbReference type="PANTHER" id="PTHR12128:SF66">
    <property type="entry name" value="4-HYDROXY-2-OXOGLUTARATE ALDOLASE, MITOCHONDRIAL"/>
    <property type="match status" value="1"/>
</dbReference>
<keyword evidence="7" id="KW-1185">Reference proteome</keyword>
<organism evidence="6 7">
    <name type="scientific">Deinobacterium chartae</name>
    <dbReference type="NCBI Taxonomy" id="521158"/>
    <lineage>
        <taxon>Bacteria</taxon>
        <taxon>Thermotogati</taxon>
        <taxon>Deinococcota</taxon>
        <taxon>Deinococci</taxon>
        <taxon>Deinococcales</taxon>
        <taxon>Deinococcaceae</taxon>
        <taxon>Deinobacterium</taxon>
    </lineage>
</organism>
<evidence type="ECO:0000313" key="6">
    <source>
        <dbReference type="EMBL" id="MBB6096776.1"/>
    </source>
</evidence>
<protein>
    <submittedName>
        <fullName evidence="6">Dihydrodipicolinate synthase/N-acetylneuraminate lyase</fullName>
    </submittedName>
</protein>
<dbReference type="PRINTS" id="PR00146">
    <property type="entry name" value="DHPICSNTHASE"/>
</dbReference>
<feature type="binding site" evidence="5">
    <location>
        <position position="43"/>
    </location>
    <ligand>
        <name>pyruvate</name>
        <dbReference type="ChEBI" id="CHEBI:15361"/>
    </ligand>
</feature>
<dbReference type="SMART" id="SM01130">
    <property type="entry name" value="DHDPS"/>
    <property type="match status" value="1"/>
</dbReference>
<name>A0A841HV28_9DEIO</name>
<evidence type="ECO:0000256" key="2">
    <source>
        <dbReference type="ARBA" id="ARBA00023239"/>
    </source>
</evidence>
<gene>
    <name evidence="6" type="ORF">HNR42_000188</name>
</gene>
<dbReference type="Pfam" id="PF00701">
    <property type="entry name" value="DHDPS"/>
    <property type="match status" value="1"/>
</dbReference>
<dbReference type="Proteomes" id="UP000569951">
    <property type="component" value="Unassembled WGS sequence"/>
</dbReference>
<evidence type="ECO:0000256" key="5">
    <source>
        <dbReference type="PIRSR" id="PIRSR001365-2"/>
    </source>
</evidence>
<dbReference type="GO" id="GO:0008840">
    <property type="term" value="F:4-hydroxy-tetrahydrodipicolinate synthase activity"/>
    <property type="evidence" value="ECO:0007669"/>
    <property type="project" value="TreeGrafter"/>
</dbReference>
<evidence type="ECO:0000256" key="4">
    <source>
        <dbReference type="PIRSR" id="PIRSR001365-1"/>
    </source>
</evidence>
<comment type="caution">
    <text evidence="6">The sequence shown here is derived from an EMBL/GenBank/DDBJ whole genome shotgun (WGS) entry which is preliminary data.</text>
</comment>
<dbReference type="AlphaFoldDB" id="A0A841HV28"/>
<dbReference type="PANTHER" id="PTHR12128">
    <property type="entry name" value="DIHYDRODIPICOLINATE SYNTHASE"/>
    <property type="match status" value="1"/>
</dbReference>
<keyword evidence="2 3" id="KW-0456">Lyase</keyword>
<dbReference type="SUPFAM" id="SSF51569">
    <property type="entry name" value="Aldolase"/>
    <property type="match status" value="1"/>
</dbReference>
<proteinExistence type="inferred from homology"/>
<accession>A0A841HV28</accession>
<comment type="similarity">
    <text evidence="1 3">Belongs to the DapA family.</text>
</comment>
<evidence type="ECO:0000256" key="3">
    <source>
        <dbReference type="PIRNR" id="PIRNR001365"/>
    </source>
</evidence>
<feature type="binding site" evidence="5">
    <location>
        <position position="199"/>
    </location>
    <ligand>
        <name>pyruvate</name>
        <dbReference type="ChEBI" id="CHEBI:15361"/>
    </ligand>
</feature>
<feature type="active site" description="Schiff-base intermediate with substrate" evidence="4">
    <location>
        <position position="159"/>
    </location>
</feature>
<sequence>MFGLIVPTVTPFLEGKLDPAGVERLADYYRRRAVRYLFPTGTTGEFPLLSHQERLELLRLFRRSAPDLELIAHVGSASLEEAVALSADAAHLGVRYAAAVTPYYFAYDQQALLDYYRALCATQPQMSFFAYTIPQRAGNTLSVDTVARLREIPNLIGIKDSTGDLGRLLELVRLDALSVVAGADDHALPFLRAGGQGFVSGPGAVVPELFQALEAAHAAGDAAGAEQAFALIRRFGPLIGGGGRIDLLREGLRWRGVDTGESRAPLPRLSAAERARFHQDMNDFAQQVRAAGIDFPAPHAAYA</sequence>
<dbReference type="InterPro" id="IPR002220">
    <property type="entry name" value="DapA-like"/>
</dbReference>
<reference evidence="6 7" key="1">
    <citation type="submission" date="2020-08" db="EMBL/GenBank/DDBJ databases">
        <title>Genomic Encyclopedia of Type Strains, Phase IV (KMG-IV): sequencing the most valuable type-strain genomes for metagenomic binning, comparative biology and taxonomic classification.</title>
        <authorList>
            <person name="Goeker M."/>
        </authorList>
    </citation>
    <scope>NUCLEOTIDE SEQUENCE [LARGE SCALE GENOMIC DNA]</scope>
    <source>
        <strain evidence="6 7">DSM 21458</strain>
    </source>
</reference>
<dbReference type="RefSeq" id="WP_183983569.1">
    <property type="nucleotide sequence ID" value="NZ_JACHHG010000001.1"/>
</dbReference>
<feature type="active site" description="Proton donor/acceptor" evidence="4">
    <location>
        <position position="131"/>
    </location>
</feature>
<dbReference type="CDD" id="cd00408">
    <property type="entry name" value="DHDPS-like"/>
    <property type="match status" value="1"/>
</dbReference>
<evidence type="ECO:0000256" key="1">
    <source>
        <dbReference type="ARBA" id="ARBA00007592"/>
    </source>
</evidence>
<dbReference type="PIRSF" id="PIRSF001365">
    <property type="entry name" value="DHDPS"/>
    <property type="match status" value="1"/>
</dbReference>
<dbReference type="Gene3D" id="3.20.20.70">
    <property type="entry name" value="Aldolase class I"/>
    <property type="match status" value="1"/>
</dbReference>
<evidence type="ECO:0000313" key="7">
    <source>
        <dbReference type="Proteomes" id="UP000569951"/>
    </source>
</evidence>
<dbReference type="EMBL" id="JACHHG010000001">
    <property type="protein sequence ID" value="MBB6096776.1"/>
    <property type="molecule type" value="Genomic_DNA"/>
</dbReference>
<dbReference type="InterPro" id="IPR013785">
    <property type="entry name" value="Aldolase_TIM"/>
</dbReference>